<dbReference type="InterPro" id="IPR000835">
    <property type="entry name" value="HTH_MarR-typ"/>
</dbReference>
<evidence type="ECO:0000313" key="3">
    <source>
        <dbReference type="Proteomes" id="UP000019591"/>
    </source>
</evidence>
<dbReference type="InterPro" id="IPR039422">
    <property type="entry name" value="MarR/SlyA-like"/>
</dbReference>
<dbReference type="Pfam" id="PF01047">
    <property type="entry name" value="MarR"/>
    <property type="match status" value="1"/>
</dbReference>
<dbReference type="PATRIC" id="fig|1286171.3.peg.306"/>
<name>W8T1S5_PEPAC</name>
<dbReference type="PROSITE" id="PS50995">
    <property type="entry name" value="HTH_MARR_2"/>
    <property type="match status" value="1"/>
</dbReference>
<keyword evidence="3" id="KW-1185">Reference proteome</keyword>
<organism evidence="2 3">
    <name type="scientific">Peptoclostridium acidaminophilum DSM 3953</name>
    <dbReference type="NCBI Taxonomy" id="1286171"/>
    <lineage>
        <taxon>Bacteria</taxon>
        <taxon>Bacillati</taxon>
        <taxon>Bacillota</taxon>
        <taxon>Clostridia</taxon>
        <taxon>Peptostreptococcales</taxon>
        <taxon>Peptoclostridiaceae</taxon>
        <taxon>Peptoclostridium</taxon>
    </lineage>
</organism>
<dbReference type="InterPro" id="IPR036388">
    <property type="entry name" value="WH-like_DNA-bd_sf"/>
</dbReference>
<dbReference type="SUPFAM" id="SSF46785">
    <property type="entry name" value="Winged helix' DNA-binding domain"/>
    <property type="match status" value="1"/>
</dbReference>
<sequence>MNKKELSDFLEAYDFIEDMSGKTIVNLIKTTAIMRAVYDELFQKHSISEPKFLVLLLLSQEPEGMPFSEIGRKLLVSRANMTGLIERMMKEGLVEKILNPSDKRSTKALLTQKGRKLFEGVKDDHIEFSRRMTAGIGDDEKELLSKLLKKLQNDIVDSFE</sequence>
<gene>
    <name evidence="2" type="primary">marR</name>
    <name evidence="2" type="ORF">EAL2_c03660</name>
</gene>
<proteinExistence type="predicted"/>
<evidence type="ECO:0000313" key="2">
    <source>
        <dbReference type="EMBL" id="AHM55669.1"/>
    </source>
</evidence>
<dbReference type="OrthoDB" id="49580at2"/>
<dbReference type="Gene3D" id="1.10.10.10">
    <property type="entry name" value="Winged helix-like DNA-binding domain superfamily/Winged helix DNA-binding domain"/>
    <property type="match status" value="1"/>
</dbReference>
<dbReference type="HOGENOM" id="CLU_083287_27_2_9"/>
<dbReference type="PANTHER" id="PTHR33164">
    <property type="entry name" value="TRANSCRIPTIONAL REGULATOR, MARR FAMILY"/>
    <property type="match status" value="1"/>
</dbReference>
<protein>
    <submittedName>
        <fullName evidence="2">Putative multiple antibiotic resistance protein MarR</fullName>
    </submittedName>
</protein>
<feature type="domain" description="HTH marR-type" evidence="1">
    <location>
        <begin position="20"/>
        <end position="153"/>
    </location>
</feature>
<dbReference type="InterPro" id="IPR036390">
    <property type="entry name" value="WH_DNA-bd_sf"/>
</dbReference>
<evidence type="ECO:0000259" key="1">
    <source>
        <dbReference type="PROSITE" id="PS50995"/>
    </source>
</evidence>
<dbReference type="eggNOG" id="COG1846">
    <property type="taxonomic scope" value="Bacteria"/>
</dbReference>
<dbReference type="KEGG" id="eac:EAL2_c03660"/>
<dbReference type="PANTHER" id="PTHR33164:SF43">
    <property type="entry name" value="HTH-TYPE TRANSCRIPTIONAL REPRESSOR YETL"/>
    <property type="match status" value="1"/>
</dbReference>
<dbReference type="Proteomes" id="UP000019591">
    <property type="component" value="Chromosome"/>
</dbReference>
<dbReference type="GO" id="GO:0006950">
    <property type="term" value="P:response to stress"/>
    <property type="evidence" value="ECO:0007669"/>
    <property type="project" value="TreeGrafter"/>
</dbReference>
<dbReference type="STRING" id="1286171.EAL2_c03660"/>
<dbReference type="GO" id="GO:0003700">
    <property type="term" value="F:DNA-binding transcription factor activity"/>
    <property type="evidence" value="ECO:0007669"/>
    <property type="project" value="InterPro"/>
</dbReference>
<dbReference type="EMBL" id="CP007452">
    <property type="protein sequence ID" value="AHM55669.1"/>
    <property type="molecule type" value="Genomic_DNA"/>
</dbReference>
<reference evidence="2 3" key="1">
    <citation type="journal article" date="2014" name="Genome Announc.">
        <title>Complete Genome Sequence of Amino Acid-Utilizing Eubacterium acidaminophilum al-2 (DSM 3953).</title>
        <authorList>
            <person name="Poehlein A."/>
            <person name="Andreesen J.R."/>
            <person name="Daniel R."/>
        </authorList>
    </citation>
    <scope>NUCLEOTIDE SEQUENCE [LARGE SCALE GENOMIC DNA]</scope>
    <source>
        <strain evidence="2 3">DSM 3953</strain>
    </source>
</reference>
<dbReference type="AlphaFoldDB" id="W8T1S5"/>
<accession>W8T1S5</accession>
<dbReference type="PRINTS" id="PR00598">
    <property type="entry name" value="HTHMARR"/>
</dbReference>
<dbReference type="RefSeq" id="WP_025434707.1">
    <property type="nucleotide sequence ID" value="NZ_CP007452.1"/>
</dbReference>
<dbReference type="SMART" id="SM00347">
    <property type="entry name" value="HTH_MARR"/>
    <property type="match status" value="1"/>
</dbReference>